<feature type="domain" description="ILEI/PANDER" evidence="1">
    <location>
        <begin position="100"/>
        <end position="186"/>
    </location>
</feature>
<accession>A0ABM1EWM9</accession>
<protein>
    <submittedName>
        <fullName evidence="3">Uncharacterized protein LOC106816489</fullName>
    </submittedName>
</protein>
<dbReference type="InterPro" id="IPR052463">
    <property type="entry name" value="O-linked_mannose_GnT"/>
</dbReference>
<evidence type="ECO:0000313" key="2">
    <source>
        <dbReference type="Proteomes" id="UP000695022"/>
    </source>
</evidence>
<gene>
    <name evidence="3" type="primary">LOC106816489</name>
</gene>
<dbReference type="PANTHER" id="PTHR46396">
    <property type="entry name" value="PROTEIN O-LINKED-MANNOSE BETA-1,2-N-ACETYLGLUCOSAMINYLTRANSFERASE 1"/>
    <property type="match status" value="1"/>
</dbReference>
<name>A0ABM1EWM9_PRICU</name>
<dbReference type="RefSeq" id="XP_014676600.1">
    <property type="nucleotide sequence ID" value="XM_014821114.1"/>
</dbReference>
<keyword evidence="2" id="KW-1185">Reference proteome</keyword>
<evidence type="ECO:0000313" key="3">
    <source>
        <dbReference type="RefSeq" id="XP_014676600.1"/>
    </source>
</evidence>
<dbReference type="GeneID" id="106816489"/>
<proteinExistence type="predicted"/>
<sequence length="420" mass="46568">MHRMLKRIGGIKLLIGLTLTILGFVFINYAFRSDPSIKAAQLSSSGSSLIDDLPCILEDSCSGSAGKNYRVASGDGMSVYPIVCYDRKLIMSDNKHNVGRGLNIVFIDDKTKEVKKHAVYDTFETDIALVEMLLSTQDNWIIMVACFDECAQKLSTHARNLLQRFGSGLVKELQYRDAFVMLGQKGLQLGMATEKLEHKKKREFGSRVEVNGCMTFPRSYIMKSLNDAGRGLNVVTYNGTSRQVARVAHFDTYAKVVGQAVKPDPLIIRNKAKREFCDKHSGYGDFCDDQVFMNLEYPSNSNWARVISVKLCMPTKIVGQAVKPDPLIIRNKAKREFCDKHSGYGDFCDESHIDEGIYPAPLTNKSWENHAIFQVPIAIIAGPSAMGLRMTLETVMMQPGISPTMVVVGVTTVVLNGAAI</sequence>
<dbReference type="InterPro" id="IPR039477">
    <property type="entry name" value="ILEI/PANDER_dom"/>
</dbReference>
<dbReference type="PANTHER" id="PTHR46396:SF2">
    <property type="entry name" value="ILEI_PANDER DOMAIN-CONTAINING PROTEIN"/>
    <property type="match status" value="1"/>
</dbReference>
<reference evidence="3" key="1">
    <citation type="submission" date="2025-08" db="UniProtKB">
        <authorList>
            <consortium name="RefSeq"/>
        </authorList>
    </citation>
    <scope>IDENTIFICATION</scope>
</reference>
<dbReference type="Pfam" id="PF15711">
    <property type="entry name" value="ILEI"/>
    <property type="match status" value="1"/>
</dbReference>
<dbReference type="PROSITE" id="PS52031">
    <property type="entry name" value="GG_LECTIN"/>
    <property type="match status" value="1"/>
</dbReference>
<dbReference type="Proteomes" id="UP000695022">
    <property type="component" value="Unplaced"/>
</dbReference>
<evidence type="ECO:0000259" key="1">
    <source>
        <dbReference type="Pfam" id="PF15711"/>
    </source>
</evidence>
<organism evidence="2 3">
    <name type="scientific">Priapulus caudatus</name>
    <name type="common">Priapulid worm</name>
    <dbReference type="NCBI Taxonomy" id="37621"/>
    <lineage>
        <taxon>Eukaryota</taxon>
        <taxon>Metazoa</taxon>
        <taxon>Ecdysozoa</taxon>
        <taxon>Scalidophora</taxon>
        <taxon>Priapulida</taxon>
        <taxon>Priapulimorpha</taxon>
        <taxon>Priapulimorphida</taxon>
        <taxon>Priapulidae</taxon>
        <taxon>Priapulus</taxon>
    </lineage>
</organism>